<sequence length="118" mass="13354">MIELHHHQQTKDSVMTTVDQPEILPVLYDVAGNEYVPRYPTPGLISLPLSAIEIFELYVMFDKRSANAVTQANPEFWAQSEKRADELLALAVTLAPALDVFQRQRRQYPGGENREGTV</sequence>
<evidence type="ECO:0000313" key="2">
    <source>
        <dbReference type="Proteomes" id="UP000500767"/>
    </source>
</evidence>
<protein>
    <submittedName>
        <fullName evidence="1">Uncharacterized protein</fullName>
    </submittedName>
</protein>
<dbReference type="RefSeq" id="WP_171833617.1">
    <property type="nucleotide sequence ID" value="NZ_CP053708.1"/>
</dbReference>
<dbReference type="AlphaFoldDB" id="A0A6M8HUS3"/>
<keyword evidence="2" id="KW-1185">Reference proteome</keyword>
<accession>A0A6M8HUS3</accession>
<dbReference type="Proteomes" id="UP000500767">
    <property type="component" value="Chromosome"/>
</dbReference>
<dbReference type="KEGG" id="lck:HN018_19555"/>
<reference evidence="1 2" key="1">
    <citation type="journal article" date="2014" name="World J. Microbiol. Biotechnol.">
        <title>Biodiversity and physiological characteristics of Antarctic and Arctic lichens-associated bacteria.</title>
        <authorList>
            <person name="Lee Y.M."/>
            <person name="Kim E.H."/>
            <person name="Lee H.K."/>
            <person name="Hong S.G."/>
        </authorList>
    </citation>
    <scope>NUCLEOTIDE SEQUENCE [LARGE SCALE GENOMIC DNA]</scope>
    <source>
        <strain evidence="1 2">PAMC 26569</strain>
    </source>
</reference>
<dbReference type="EMBL" id="CP053708">
    <property type="protein sequence ID" value="QKE91935.1"/>
    <property type="molecule type" value="Genomic_DNA"/>
</dbReference>
<gene>
    <name evidence="1" type="ORF">HN018_19555</name>
</gene>
<proteinExistence type="predicted"/>
<organism evidence="1 2">
    <name type="scientific">Lichenicola cladoniae</name>
    <dbReference type="NCBI Taxonomy" id="1484109"/>
    <lineage>
        <taxon>Bacteria</taxon>
        <taxon>Pseudomonadati</taxon>
        <taxon>Pseudomonadota</taxon>
        <taxon>Alphaproteobacteria</taxon>
        <taxon>Acetobacterales</taxon>
        <taxon>Acetobacteraceae</taxon>
        <taxon>Lichenicola</taxon>
    </lineage>
</organism>
<name>A0A6M8HUS3_9PROT</name>
<evidence type="ECO:0000313" key="1">
    <source>
        <dbReference type="EMBL" id="QKE91935.1"/>
    </source>
</evidence>